<dbReference type="Pfam" id="PF04313">
    <property type="entry name" value="HSDR_N"/>
    <property type="match status" value="1"/>
</dbReference>
<evidence type="ECO:0000256" key="6">
    <source>
        <dbReference type="ARBA" id="ARBA00022747"/>
    </source>
</evidence>
<dbReference type="PROSITE" id="PS51192">
    <property type="entry name" value="HELICASE_ATP_BIND_1"/>
    <property type="match status" value="1"/>
</dbReference>
<evidence type="ECO:0000256" key="7">
    <source>
        <dbReference type="ARBA" id="ARBA00022759"/>
    </source>
</evidence>
<dbReference type="CDD" id="cd22332">
    <property type="entry name" value="HsdR_N"/>
    <property type="match status" value="1"/>
</dbReference>
<keyword evidence="14" id="KW-1185">Reference proteome</keyword>
<dbReference type="InterPro" id="IPR014001">
    <property type="entry name" value="Helicase_ATP-bd"/>
</dbReference>
<evidence type="ECO:0000313" key="14">
    <source>
        <dbReference type="Proteomes" id="UP001500399"/>
    </source>
</evidence>
<dbReference type="NCBIfam" id="TIGR00348">
    <property type="entry name" value="hsdR"/>
    <property type="match status" value="1"/>
</dbReference>
<keyword evidence="7" id="KW-0255">Endonuclease</keyword>
<dbReference type="Pfam" id="PF12008">
    <property type="entry name" value="EcoR124_C"/>
    <property type="match status" value="1"/>
</dbReference>
<dbReference type="Pfam" id="PF18766">
    <property type="entry name" value="SWI2_SNF2"/>
    <property type="match status" value="1"/>
</dbReference>
<dbReference type="EC" id="3.1.21.3" evidence="11"/>
<gene>
    <name evidence="13" type="ORF">GCM10008919_11160</name>
</gene>
<evidence type="ECO:0000256" key="2">
    <source>
        <dbReference type="ARBA" id="ARBA00008598"/>
    </source>
</evidence>
<comment type="catalytic activity">
    <reaction evidence="1 11">
        <text>Endonucleolytic cleavage of DNA to give random double-stranded fragments with terminal 5'-phosphates, ATP is simultaneously hydrolyzed.</text>
        <dbReference type="EC" id="3.1.21.3"/>
    </reaction>
</comment>
<evidence type="ECO:0000256" key="4">
    <source>
        <dbReference type="ARBA" id="ARBA00022722"/>
    </source>
</evidence>
<comment type="similarity">
    <text evidence="2 11">Belongs to the HsdR family.</text>
</comment>
<dbReference type="InterPro" id="IPR055180">
    <property type="entry name" value="HsdR_RecA-like_helicase_dom_2"/>
</dbReference>
<keyword evidence="8 11" id="KW-0378">Hydrolase</keyword>
<protein>
    <recommendedName>
        <fullName evidence="11">Type I restriction enzyme endonuclease subunit</fullName>
        <shortName evidence="11">R protein</shortName>
        <ecNumber evidence="11">3.1.21.3</ecNumber>
    </recommendedName>
    <alternativeName>
        <fullName evidence="11">Type-1 restriction enzyme R protein</fullName>
    </alternativeName>
</protein>
<dbReference type="SMART" id="SM00487">
    <property type="entry name" value="DEXDc"/>
    <property type="match status" value="1"/>
</dbReference>
<comment type="subunit">
    <text evidence="3 11">The type I restriction/modification system is composed of three polypeptides R, M and S.</text>
</comment>
<dbReference type="Proteomes" id="UP001500399">
    <property type="component" value="Unassembled WGS sequence"/>
</dbReference>
<keyword evidence="9 11" id="KW-0067">ATP-binding</keyword>
<evidence type="ECO:0000259" key="12">
    <source>
        <dbReference type="PROSITE" id="PS51192"/>
    </source>
</evidence>
<evidence type="ECO:0000256" key="8">
    <source>
        <dbReference type="ARBA" id="ARBA00022801"/>
    </source>
</evidence>
<organism evidence="13 14">
    <name type="scientific">Selenomonas dianae</name>
    <dbReference type="NCBI Taxonomy" id="135079"/>
    <lineage>
        <taxon>Bacteria</taxon>
        <taxon>Bacillati</taxon>
        <taxon>Bacillota</taxon>
        <taxon>Negativicutes</taxon>
        <taxon>Selenomonadales</taxon>
        <taxon>Selenomonadaceae</taxon>
        <taxon>Selenomonas</taxon>
    </lineage>
</organism>
<evidence type="ECO:0000256" key="11">
    <source>
        <dbReference type="RuleBase" id="RU364115"/>
    </source>
</evidence>
<keyword evidence="5 11" id="KW-0547">Nucleotide-binding</keyword>
<evidence type="ECO:0000256" key="5">
    <source>
        <dbReference type="ARBA" id="ARBA00022741"/>
    </source>
</evidence>
<comment type="caution">
    <text evidence="13">The sequence shown here is derived from an EMBL/GenBank/DDBJ whole genome shotgun (WGS) entry which is preliminary data.</text>
</comment>
<feature type="domain" description="Helicase ATP-binding" evidence="12">
    <location>
        <begin position="286"/>
        <end position="457"/>
    </location>
</feature>
<dbReference type="Gene3D" id="3.90.1570.50">
    <property type="match status" value="1"/>
</dbReference>
<accession>A0ABP3CLS3</accession>
<evidence type="ECO:0000256" key="3">
    <source>
        <dbReference type="ARBA" id="ARBA00011296"/>
    </source>
</evidence>
<dbReference type="PANTHER" id="PTHR30195:SF16">
    <property type="entry name" value="TYPE I RESTRICTION ENZYME ENDONUCLEASE SUBUNIT"/>
    <property type="match status" value="1"/>
</dbReference>
<evidence type="ECO:0000313" key="13">
    <source>
        <dbReference type="EMBL" id="GAA0209687.1"/>
    </source>
</evidence>
<comment type="function">
    <text evidence="11">Subunit R is required for both nuclease and ATPase activities, but not for modification.</text>
</comment>
<dbReference type="EMBL" id="BAAACR010000008">
    <property type="protein sequence ID" value="GAA0209687.1"/>
    <property type="molecule type" value="Genomic_DNA"/>
</dbReference>
<dbReference type="InterPro" id="IPR004473">
    <property type="entry name" value="Restrct_endonuc_typeI_HsdR"/>
</dbReference>
<keyword evidence="6 11" id="KW-0680">Restriction system</keyword>
<keyword evidence="4" id="KW-0540">Nuclease</keyword>
<sequence>MAMAFQSEEKFEKALTERLASSMGWETEILMYPTEADLIRNWADILFANNRSRDRLGDYPLTQGEMQQIINHITIDCRTPLALNEFINGKSVSIRRENPEDKEHFGKNVSLKIYDRTEIAAGQSRYQIARQPVFHAKSKLLGDRRGDVMLLINGMPVIHIELKRSGIPVSQAYYQIEKYAKEGVFTGLFSLVQVFVAMNPEKTVYFANPGPDGTFNKDYYFHWADFNNTPMNDWQAIASHLLSIPMAHQLIGFYTVADHADGVLKVMRSYQYYAASGIAAAMATMRWGEGNQRGGYVWHTTGSGKTMTSFKAAQLIADGNDADKVIFLTDRIELGTQSLKAYRAFAGVLTVIQATEHTRALKSKLRSSNPDDTLVVTSIQKMSNLAEEGGLSAKDRTSIDGKRMVFIVDEAHRSTFGTMLAGIKATFPNAVFFGFTGTPIFEENAKKKSDQMDVFGARIHTYTIADGIRDGNVLGFDPYQVLTFRDRDVRRAVALHEAKAQTVAEALADPAKAKVYRHFTTDKKIRMAGYKDTNGIWVQGIEDYLPSEQYRTEEHTRTVVEDIGENWEMLSHAGKFHAIFATSSIAEAVRYYRRMKAELPKLAVTCLFDPNIDNNDGAKAKQDDLLEIISDYNVRYAQNFTLPMHAAFKKDVALRLAHKEPYRYLAPEQQLDLLIVVDQMLTGFDSKWVNTLYLDKLLTYENIIQAFSRTNRLFGSEKPFGVIRYYRKPHTMQQNIEAAVRLYAENRPQGLFVDKLPYHLRRMNELYADIADLFAAAGVADFMQLPGDRAERGKFAALFRDFNSCLRAAEVQGFHWKKSVYKCEDGGGATQIITLSFDEQRYRTLALRYKELFAEVERTRTGGGDVPYDLVGDLMEIDTEVIDADYMNSRFEKYLKALEQGDGAQQAKDELHRTFAALGREEQKYAAVFLHDLESGNVTVEAGRTLRDYITQYQCHAKTTEIDRLTDAFGLDGKMLKEISGLGLTAATINAYGRLDALKQTVDLQKAQAFLKDCDGRTLRVPDVHRRVDEVLRTFILNGTLAPEIRTALL</sequence>
<evidence type="ECO:0000256" key="10">
    <source>
        <dbReference type="ARBA" id="ARBA00023125"/>
    </source>
</evidence>
<dbReference type="RefSeq" id="WP_304986820.1">
    <property type="nucleotide sequence ID" value="NZ_BAAACR010000008.1"/>
</dbReference>
<dbReference type="CDD" id="cd18800">
    <property type="entry name" value="SF2_C_EcoR124I-like"/>
    <property type="match status" value="1"/>
</dbReference>
<reference evidence="14" key="1">
    <citation type="journal article" date="2019" name="Int. J. Syst. Evol. Microbiol.">
        <title>The Global Catalogue of Microorganisms (GCM) 10K type strain sequencing project: providing services to taxonomists for standard genome sequencing and annotation.</title>
        <authorList>
            <consortium name="The Broad Institute Genomics Platform"/>
            <consortium name="The Broad Institute Genome Sequencing Center for Infectious Disease"/>
            <person name="Wu L."/>
            <person name="Ma J."/>
        </authorList>
    </citation>
    <scope>NUCLEOTIDE SEQUENCE [LARGE SCALE GENOMIC DNA]</scope>
    <source>
        <strain evidence="14">JCM 8542</strain>
    </source>
</reference>
<dbReference type="PANTHER" id="PTHR30195">
    <property type="entry name" value="TYPE I SITE-SPECIFIC DEOXYRIBONUCLEASE PROTEIN SUBUNIT M AND R"/>
    <property type="match status" value="1"/>
</dbReference>
<dbReference type="InterPro" id="IPR027417">
    <property type="entry name" value="P-loop_NTPase"/>
</dbReference>
<name>A0ABP3CLS3_9FIRM</name>
<dbReference type="InterPro" id="IPR040980">
    <property type="entry name" value="SWI2_SNF2"/>
</dbReference>
<evidence type="ECO:0000256" key="9">
    <source>
        <dbReference type="ARBA" id="ARBA00022840"/>
    </source>
</evidence>
<evidence type="ECO:0000256" key="1">
    <source>
        <dbReference type="ARBA" id="ARBA00000851"/>
    </source>
</evidence>
<dbReference type="Gene3D" id="3.40.50.300">
    <property type="entry name" value="P-loop containing nucleotide triphosphate hydrolases"/>
    <property type="match status" value="2"/>
</dbReference>
<dbReference type="InterPro" id="IPR007409">
    <property type="entry name" value="Restrct_endonuc_type1_HsdR_N"/>
</dbReference>
<keyword evidence="10 11" id="KW-0238">DNA-binding</keyword>
<dbReference type="InterPro" id="IPR051268">
    <property type="entry name" value="Type-I_R_enzyme_R_subunit"/>
</dbReference>
<dbReference type="SUPFAM" id="SSF52540">
    <property type="entry name" value="P-loop containing nucleoside triphosphate hydrolases"/>
    <property type="match status" value="2"/>
</dbReference>
<dbReference type="Pfam" id="PF22679">
    <property type="entry name" value="T1R_D3-like"/>
    <property type="match status" value="1"/>
</dbReference>
<proteinExistence type="inferred from homology"/>
<dbReference type="InterPro" id="IPR022625">
    <property type="entry name" value="TypeI_RM_Rsu_C"/>
</dbReference>